<proteinExistence type="predicted"/>
<dbReference type="AlphaFoldDB" id="A0A1I7UDK1"/>
<evidence type="ECO:0000256" key="1">
    <source>
        <dbReference type="SAM" id="SignalP"/>
    </source>
</evidence>
<keyword evidence="2" id="KW-1185">Reference proteome</keyword>
<organism evidence="2 3">
    <name type="scientific">Caenorhabditis tropicalis</name>
    <dbReference type="NCBI Taxonomy" id="1561998"/>
    <lineage>
        <taxon>Eukaryota</taxon>
        <taxon>Metazoa</taxon>
        <taxon>Ecdysozoa</taxon>
        <taxon>Nematoda</taxon>
        <taxon>Chromadorea</taxon>
        <taxon>Rhabditida</taxon>
        <taxon>Rhabditina</taxon>
        <taxon>Rhabditomorpha</taxon>
        <taxon>Rhabditoidea</taxon>
        <taxon>Rhabditidae</taxon>
        <taxon>Peloderinae</taxon>
        <taxon>Caenorhabditis</taxon>
    </lineage>
</organism>
<protein>
    <submittedName>
        <fullName evidence="3">Phosphatidylglycerol/phosphatidylinositol transfer protein</fullName>
    </submittedName>
</protein>
<dbReference type="Proteomes" id="UP000095282">
    <property type="component" value="Unplaced"/>
</dbReference>
<name>A0A1I7UDK1_9PELO</name>
<evidence type="ECO:0000313" key="2">
    <source>
        <dbReference type="Proteomes" id="UP000095282"/>
    </source>
</evidence>
<keyword evidence="1" id="KW-0732">Signal</keyword>
<evidence type="ECO:0000313" key="3">
    <source>
        <dbReference type="WBParaSite" id="Csp11.Scaffold629.g8251.t1"/>
    </source>
</evidence>
<dbReference type="eggNOG" id="ENOG502TINU">
    <property type="taxonomic scope" value="Eukaryota"/>
</dbReference>
<sequence length="163" mass="18208">MSLILKAALAVVLLLAVADASVHHRHQKKGQYQRPGHDLPGASLEDLVETHITGKITCNGNGVDFVRPYLHSDLYPRTIINIVKATDGGEYHLNTGILFDTRGSIDLTVRHQCRIEELPPMKGCAVPYYTTTITIPLDPKVNRITRNLELFEMKRDSTADCLY</sequence>
<accession>A0A1I7UDK1</accession>
<dbReference type="STRING" id="1561998.A0A1I7UDK1"/>
<reference evidence="3" key="1">
    <citation type="submission" date="2016-11" db="UniProtKB">
        <authorList>
            <consortium name="WormBaseParasite"/>
        </authorList>
    </citation>
    <scope>IDENTIFICATION</scope>
</reference>
<feature type="signal peptide" evidence="1">
    <location>
        <begin position="1"/>
        <end position="20"/>
    </location>
</feature>
<dbReference type="WBParaSite" id="Csp11.Scaffold629.g8251.t1">
    <property type="protein sequence ID" value="Csp11.Scaffold629.g8251.t1"/>
    <property type="gene ID" value="Csp11.Scaffold629.g8251"/>
</dbReference>
<feature type="chain" id="PRO_5009308777" evidence="1">
    <location>
        <begin position="21"/>
        <end position="163"/>
    </location>
</feature>